<accession>A0A158G9E2</accession>
<proteinExistence type="predicted"/>
<protein>
    <submittedName>
        <fullName evidence="1">Uncharacterized protein</fullName>
    </submittedName>
</protein>
<dbReference type="AlphaFoldDB" id="A0A158G9E2"/>
<dbReference type="STRING" id="326474.AWB65_01711"/>
<dbReference type="OrthoDB" id="9918866at2"/>
<evidence type="ECO:0000313" key="1">
    <source>
        <dbReference type="EMBL" id="SAL28652.1"/>
    </source>
</evidence>
<dbReference type="Proteomes" id="UP000054977">
    <property type="component" value="Unassembled WGS sequence"/>
</dbReference>
<dbReference type="EMBL" id="FCNW02000005">
    <property type="protein sequence ID" value="SAL28652.1"/>
    <property type="molecule type" value="Genomic_DNA"/>
</dbReference>
<name>A0A158G9E2_9BURK</name>
<reference evidence="1" key="1">
    <citation type="submission" date="2016-01" db="EMBL/GenBank/DDBJ databases">
        <authorList>
            <person name="Peeters C."/>
        </authorList>
    </citation>
    <scope>NUCLEOTIDE SEQUENCE [LARGE SCALE GENOMIC DNA]</scope>
    <source>
        <strain evidence="1">LMG 22934</strain>
    </source>
</reference>
<sequence length="80" mass="9001">MRDIKTFVSQITISDDTYAKLLRVGEITQQDPHAWADAILARLAADVIKTEGSRAIRIPRPHRSSYRNLNEMSECDSAAD</sequence>
<dbReference type="RefSeq" id="WP_087666729.1">
    <property type="nucleotide sequence ID" value="NZ_FCNW02000005.1"/>
</dbReference>
<organism evidence="1 2">
    <name type="scientific">Caballeronia humi</name>
    <dbReference type="NCBI Taxonomy" id="326474"/>
    <lineage>
        <taxon>Bacteria</taxon>
        <taxon>Pseudomonadati</taxon>
        <taxon>Pseudomonadota</taxon>
        <taxon>Betaproteobacteria</taxon>
        <taxon>Burkholderiales</taxon>
        <taxon>Burkholderiaceae</taxon>
        <taxon>Caballeronia</taxon>
    </lineage>
</organism>
<evidence type="ECO:0000313" key="2">
    <source>
        <dbReference type="Proteomes" id="UP000054977"/>
    </source>
</evidence>
<comment type="caution">
    <text evidence="1">The sequence shown here is derived from an EMBL/GenBank/DDBJ whole genome shotgun (WGS) entry which is preliminary data.</text>
</comment>
<gene>
    <name evidence="1" type="ORF">AWB65_01711</name>
</gene>
<keyword evidence="2" id="KW-1185">Reference proteome</keyword>